<evidence type="ECO:0000313" key="5">
    <source>
        <dbReference type="Proteomes" id="UP001231924"/>
    </source>
</evidence>
<keyword evidence="2" id="KW-0472">Membrane</keyword>
<dbReference type="InterPro" id="IPR035437">
    <property type="entry name" value="SNase_OB-fold_sf"/>
</dbReference>
<evidence type="ECO:0000313" key="4">
    <source>
        <dbReference type="EMBL" id="MDL5157820.1"/>
    </source>
</evidence>
<proteinExistence type="predicted"/>
<evidence type="ECO:0000256" key="1">
    <source>
        <dbReference type="SAM" id="MobiDB-lite"/>
    </source>
</evidence>
<feature type="transmembrane region" description="Helical" evidence="2">
    <location>
        <begin position="180"/>
        <end position="202"/>
    </location>
</feature>
<dbReference type="RefSeq" id="WP_286054267.1">
    <property type="nucleotide sequence ID" value="NZ_JASVWF010000003.1"/>
</dbReference>
<sequence>MTETDTEIDAAIDAGTDEALPAGPLHGDVLHRVVAARTAVLATSDRDGRTDVHVLSGPRCFLRVLDAGRFAFPDEGVEPTSAARGNIVESPRVGMLLVDDAGPRRRGLHVDGTARVVPDAELRAEFADLPTHPVPGRDTDVWVVVEVGDLYPLDGADVPPLGPGAAPVAAAPTGGGRRPVLIAAVLGLVAALLAVAVVALVATRPDASAAAPPPAAPAPDPGPTGPPTLRGVVDRVVDPATLVVTVAGRPVTVAVVGLDAATVPPCALPESLDFARRTLGGQTVTLVPDPTLPTRPGVTRAYAVLGSQLSYTDAAISGGHAPAAGDAQYRAVFDREQRDARADGVGMWGPPCVR</sequence>
<feature type="region of interest" description="Disordered" evidence="1">
    <location>
        <begin position="208"/>
        <end position="231"/>
    </location>
</feature>
<dbReference type="EMBL" id="JASVWF010000003">
    <property type="protein sequence ID" value="MDL5157820.1"/>
    <property type="molecule type" value="Genomic_DNA"/>
</dbReference>
<dbReference type="SUPFAM" id="SSF50199">
    <property type="entry name" value="Staphylococcal nuclease"/>
    <property type="match status" value="1"/>
</dbReference>
<evidence type="ECO:0000259" key="3">
    <source>
        <dbReference type="SMART" id="SM00318"/>
    </source>
</evidence>
<dbReference type="Gene3D" id="2.30.110.10">
    <property type="entry name" value="Electron Transport, Fmn-binding Protein, Chain A"/>
    <property type="match status" value="1"/>
</dbReference>
<keyword evidence="5" id="KW-1185">Reference proteome</keyword>
<accession>A0ABT7MAY5</accession>
<evidence type="ECO:0000256" key="2">
    <source>
        <dbReference type="SAM" id="Phobius"/>
    </source>
</evidence>
<dbReference type="InterPro" id="IPR011576">
    <property type="entry name" value="Pyridox_Oxase_N"/>
</dbReference>
<dbReference type="Gene3D" id="2.40.50.90">
    <property type="match status" value="1"/>
</dbReference>
<keyword evidence="2" id="KW-0812">Transmembrane</keyword>
<name>A0ABT7MAY5_9PSEU</name>
<keyword evidence="2" id="KW-1133">Transmembrane helix</keyword>
<comment type="caution">
    <text evidence="4">The sequence shown here is derived from an EMBL/GenBank/DDBJ whole genome shotgun (WGS) entry which is preliminary data.</text>
</comment>
<protein>
    <submittedName>
        <fullName evidence="4">Pyridoxamine 5'-phosphate oxidase family protein</fullName>
    </submittedName>
</protein>
<dbReference type="Pfam" id="PF01243">
    <property type="entry name" value="PNPOx_N"/>
    <property type="match status" value="1"/>
</dbReference>
<organism evidence="4 5">
    <name type="scientific">Actinomycetospora termitidis</name>
    <dbReference type="NCBI Taxonomy" id="3053470"/>
    <lineage>
        <taxon>Bacteria</taxon>
        <taxon>Bacillati</taxon>
        <taxon>Actinomycetota</taxon>
        <taxon>Actinomycetes</taxon>
        <taxon>Pseudonocardiales</taxon>
        <taxon>Pseudonocardiaceae</taxon>
        <taxon>Actinomycetospora</taxon>
    </lineage>
</organism>
<feature type="compositionally biased region" description="Pro residues" evidence="1">
    <location>
        <begin position="211"/>
        <end position="226"/>
    </location>
</feature>
<dbReference type="SMART" id="SM00318">
    <property type="entry name" value="SNc"/>
    <property type="match status" value="1"/>
</dbReference>
<dbReference type="Proteomes" id="UP001231924">
    <property type="component" value="Unassembled WGS sequence"/>
</dbReference>
<gene>
    <name evidence="4" type="ORF">QRT03_17770</name>
</gene>
<reference evidence="4 5" key="1">
    <citation type="submission" date="2023-06" db="EMBL/GenBank/DDBJ databases">
        <title>Actinomycetospora Odt1-22.</title>
        <authorList>
            <person name="Supong K."/>
        </authorList>
    </citation>
    <scope>NUCLEOTIDE SEQUENCE [LARGE SCALE GENOMIC DNA]</scope>
    <source>
        <strain evidence="4 5">Odt1-22</strain>
    </source>
</reference>
<dbReference type="InterPro" id="IPR012349">
    <property type="entry name" value="Split_barrel_FMN-bd"/>
</dbReference>
<dbReference type="SUPFAM" id="SSF50475">
    <property type="entry name" value="FMN-binding split barrel"/>
    <property type="match status" value="1"/>
</dbReference>
<feature type="domain" description="TNase-like" evidence="3">
    <location>
        <begin position="227"/>
        <end position="350"/>
    </location>
</feature>
<dbReference type="InterPro" id="IPR016071">
    <property type="entry name" value="Staphylococal_nuclease_OB-fold"/>
</dbReference>